<dbReference type="Proteomes" id="UP000030645">
    <property type="component" value="Unassembled WGS sequence"/>
</dbReference>
<reference evidence="3" key="1">
    <citation type="submission" date="2013-01" db="EMBL/GenBank/DDBJ databases">
        <title>Draft Genome Sequence of a Mulberry Tree, Morus notabilis C.K. Schneid.</title>
        <authorList>
            <person name="He N."/>
            <person name="Zhao S."/>
        </authorList>
    </citation>
    <scope>NUCLEOTIDE SEQUENCE</scope>
</reference>
<gene>
    <name evidence="2" type="ORF">L484_003635</name>
</gene>
<evidence type="ECO:0000256" key="1">
    <source>
        <dbReference type="SAM" id="MobiDB-lite"/>
    </source>
</evidence>
<organism evidence="2 3">
    <name type="scientific">Morus notabilis</name>
    <dbReference type="NCBI Taxonomy" id="981085"/>
    <lineage>
        <taxon>Eukaryota</taxon>
        <taxon>Viridiplantae</taxon>
        <taxon>Streptophyta</taxon>
        <taxon>Embryophyta</taxon>
        <taxon>Tracheophyta</taxon>
        <taxon>Spermatophyta</taxon>
        <taxon>Magnoliopsida</taxon>
        <taxon>eudicotyledons</taxon>
        <taxon>Gunneridae</taxon>
        <taxon>Pentapetalae</taxon>
        <taxon>rosids</taxon>
        <taxon>fabids</taxon>
        <taxon>Rosales</taxon>
        <taxon>Moraceae</taxon>
        <taxon>Moreae</taxon>
        <taxon>Morus</taxon>
    </lineage>
</organism>
<evidence type="ECO:0000313" key="3">
    <source>
        <dbReference type="Proteomes" id="UP000030645"/>
    </source>
</evidence>
<feature type="region of interest" description="Disordered" evidence="1">
    <location>
        <begin position="74"/>
        <end position="93"/>
    </location>
</feature>
<evidence type="ECO:0000313" key="2">
    <source>
        <dbReference type="EMBL" id="EXC07926.1"/>
    </source>
</evidence>
<dbReference type="EMBL" id="KE345592">
    <property type="protein sequence ID" value="EXC07926.1"/>
    <property type="molecule type" value="Genomic_DNA"/>
</dbReference>
<protein>
    <submittedName>
        <fullName evidence="2">Uncharacterized protein</fullName>
    </submittedName>
</protein>
<accession>W9RT55</accession>
<proteinExistence type="predicted"/>
<name>W9RT55_9ROSA</name>
<dbReference type="AlphaFoldDB" id="W9RT55"/>
<sequence length="93" mass="10203">MRVTVGSTVADASDWVICLHVLDKKTKIRLDEKPRIIHVNPSPEVSGDPRCHHDGGSQPALGSPTLDLKKEVARRRRNRSLGGEGNRATVADR</sequence>
<keyword evidence="3" id="KW-1185">Reference proteome</keyword>
<feature type="region of interest" description="Disordered" evidence="1">
    <location>
        <begin position="39"/>
        <end position="67"/>
    </location>
</feature>